<dbReference type="PROSITE" id="PS51257">
    <property type="entry name" value="PROKAR_LIPOPROTEIN"/>
    <property type="match status" value="1"/>
</dbReference>
<feature type="region of interest" description="Disordered" evidence="1">
    <location>
        <begin position="39"/>
        <end position="72"/>
    </location>
</feature>
<dbReference type="EMBL" id="JAVRHY010000018">
    <property type="protein sequence ID" value="MDT0619694.1"/>
    <property type="molecule type" value="Genomic_DNA"/>
</dbReference>
<reference evidence="2 3" key="1">
    <citation type="submission" date="2023-09" db="EMBL/GenBank/DDBJ databases">
        <authorList>
            <person name="Rey-Velasco X."/>
        </authorList>
    </citation>
    <scope>NUCLEOTIDE SEQUENCE [LARGE SCALE GENOMIC DNA]</scope>
    <source>
        <strain evidence="2 3">P385</strain>
    </source>
</reference>
<name>A0ABU3BBQ7_9GAMM</name>
<dbReference type="Proteomes" id="UP001259982">
    <property type="component" value="Unassembled WGS sequence"/>
</dbReference>
<proteinExistence type="predicted"/>
<protein>
    <submittedName>
        <fullName evidence="2">Lpp/OprI family alanine-zipper lipoprotein</fullName>
    </submittedName>
</protein>
<keyword evidence="2" id="KW-0449">Lipoprotein</keyword>
<organism evidence="2 3">
    <name type="scientific">Spectribacter acetivorans</name>
    <dbReference type="NCBI Taxonomy" id="3075603"/>
    <lineage>
        <taxon>Bacteria</taxon>
        <taxon>Pseudomonadati</taxon>
        <taxon>Pseudomonadota</taxon>
        <taxon>Gammaproteobacteria</taxon>
        <taxon>Salinisphaerales</taxon>
        <taxon>Salinisphaeraceae</taxon>
        <taxon>Spectribacter</taxon>
    </lineage>
</organism>
<evidence type="ECO:0000313" key="3">
    <source>
        <dbReference type="Proteomes" id="UP001259982"/>
    </source>
</evidence>
<accession>A0ABU3BBQ7</accession>
<sequence length="89" mass="9254">MTGKWIKVAALAALVAGAAGCSNSELQAQVDEAMRTAEAAQSTANAAQSSADSAQQTADRAMSAAQESKSCCQANSKRIERMFEASQRK</sequence>
<evidence type="ECO:0000313" key="2">
    <source>
        <dbReference type="EMBL" id="MDT0619694.1"/>
    </source>
</evidence>
<dbReference type="Pfam" id="PF11839">
    <property type="entry name" value="Alanine_zipper"/>
    <property type="match status" value="1"/>
</dbReference>
<keyword evidence="3" id="KW-1185">Reference proteome</keyword>
<feature type="compositionally biased region" description="Low complexity" evidence="1">
    <location>
        <begin position="39"/>
        <end position="58"/>
    </location>
</feature>
<evidence type="ECO:0000256" key="1">
    <source>
        <dbReference type="SAM" id="MobiDB-lite"/>
    </source>
</evidence>
<dbReference type="NCBIfam" id="NF040598">
    <property type="entry name" value="Ala_zip_lipo"/>
    <property type="match status" value="1"/>
</dbReference>
<dbReference type="RefSeq" id="WP_311660288.1">
    <property type="nucleotide sequence ID" value="NZ_JAVRHY010000018.1"/>
</dbReference>
<gene>
    <name evidence="2" type="ORF">RM531_14540</name>
</gene>
<dbReference type="InterPro" id="IPR021793">
    <property type="entry name" value="Oprl"/>
</dbReference>
<comment type="caution">
    <text evidence="2">The sequence shown here is derived from an EMBL/GenBank/DDBJ whole genome shotgun (WGS) entry which is preliminary data.</text>
</comment>